<evidence type="ECO:0000313" key="4">
    <source>
        <dbReference type="EMBL" id="AFC37851.1"/>
    </source>
</evidence>
<accession>I3PM84</accession>
<protein>
    <submittedName>
        <fullName evidence="4">Ootheca protein</fullName>
    </submittedName>
</protein>
<sequence>MDIRFLLLFILPAVATAGTYSDETVSLGMDNEDKEFDNSGSYKTEGEYSVAGSVSADIFNEGSHLAGAAAEEWGMKAKTVEQNAKWFRNLLNEKQMILGQVKKRLGLLHALATENLQNAEQYRLSAAEKCQSSKALETKARESHNLNKDYAVQVHELRAKLNNELKQHLDALISSRVAEANANTDIAEAEIQRSWAEFLEKQAQDMLSEAAKWERSSTENLNSAKKFKLEAAAEKAKAKELEKKRKEALDAAMEAERKALDFYQFHLEFHMKAQAEEHQGGQIKVKAKYLQMMAASLLDSASQLRMFANLQNKDKSLWEKKTASAKAEANLLEASADKMLQNIEKLKKSLQASSKVAQKSNELVPQEEKSVKSEPRAITPDKKV</sequence>
<keyword evidence="1" id="KW-0175">Coiled coil</keyword>
<proteinExistence type="evidence at transcript level"/>
<keyword evidence="3" id="KW-0732">Signal</keyword>
<feature type="region of interest" description="Disordered" evidence="2">
    <location>
        <begin position="354"/>
        <end position="384"/>
    </location>
</feature>
<feature type="compositionally biased region" description="Basic and acidic residues" evidence="2">
    <location>
        <begin position="366"/>
        <end position="384"/>
    </location>
</feature>
<dbReference type="EMBL" id="JQ421304">
    <property type="protein sequence ID" value="AFC37851.1"/>
    <property type="molecule type" value="mRNA"/>
</dbReference>
<reference evidence="4" key="1">
    <citation type="journal article" date="2012" name="Biomacromolecules">
        <title>Natural templates for coiled-coil biomaterials from praying mantis egg cases.</title>
        <authorList>
            <person name="Walker A.A."/>
            <person name="Weisman S."/>
            <person name="Kameda T."/>
            <person name="Sutherland T.D."/>
        </authorList>
    </citation>
    <scope>NUCLEOTIDE SEQUENCE</scope>
    <source>
        <tissue evidence="4">Primary collaterial gland</tissue>
    </source>
</reference>
<feature type="chain" id="PRO_5003678295" evidence="3">
    <location>
        <begin position="18"/>
        <end position="384"/>
    </location>
</feature>
<feature type="compositionally biased region" description="Polar residues" evidence="2">
    <location>
        <begin position="354"/>
        <end position="363"/>
    </location>
</feature>
<evidence type="ECO:0000256" key="1">
    <source>
        <dbReference type="SAM" id="Coils"/>
    </source>
</evidence>
<feature type="signal peptide" evidence="3">
    <location>
        <begin position="1"/>
        <end position="17"/>
    </location>
</feature>
<gene>
    <name evidence="4" type="primary">OP2</name>
</gene>
<name>I3PM84_9NEOP</name>
<organism evidence="4">
    <name type="scientific">Tenodera australasiae</name>
    <dbReference type="NCBI Taxonomy" id="267140"/>
    <lineage>
        <taxon>Eukaryota</taxon>
        <taxon>Metazoa</taxon>
        <taxon>Ecdysozoa</taxon>
        <taxon>Arthropoda</taxon>
        <taxon>Hexapoda</taxon>
        <taxon>Insecta</taxon>
        <taxon>Pterygota</taxon>
        <taxon>Neoptera</taxon>
        <taxon>Polyneoptera</taxon>
        <taxon>Dictyoptera</taxon>
        <taxon>Mantodea</taxon>
        <taxon>Eumantodea</taxon>
        <taxon>Mantoidea</taxon>
        <taxon>Mantidae</taxon>
        <taxon>Tenoderinae</taxon>
        <taxon>Tenoderini</taxon>
        <taxon>Tenodera</taxon>
    </lineage>
</organism>
<evidence type="ECO:0000256" key="2">
    <source>
        <dbReference type="SAM" id="MobiDB-lite"/>
    </source>
</evidence>
<evidence type="ECO:0000256" key="3">
    <source>
        <dbReference type="SAM" id="SignalP"/>
    </source>
</evidence>
<dbReference type="AlphaFoldDB" id="I3PM84"/>
<feature type="coiled-coil region" evidence="1">
    <location>
        <begin position="196"/>
        <end position="258"/>
    </location>
</feature>